<dbReference type="InterPro" id="IPR009378">
    <property type="entry name" value="H2_N"/>
</dbReference>
<feature type="domain" description="Condensin II complex subunit H2 N-terminal" evidence="8">
    <location>
        <begin position="7"/>
        <end position="122"/>
    </location>
</feature>
<keyword evidence="4" id="KW-0226">DNA condensation</keyword>
<dbReference type="PANTHER" id="PTHR14324">
    <property type="entry name" value="CONDENSIN-2 COMPLEX SUBUNIT H2"/>
    <property type="match status" value="1"/>
</dbReference>
<evidence type="ECO:0000256" key="7">
    <source>
        <dbReference type="SAM" id="MobiDB-lite"/>
    </source>
</evidence>
<dbReference type="Proteomes" id="UP000314982">
    <property type="component" value="Unassembled WGS sequence"/>
</dbReference>
<dbReference type="PANTHER" id="PTHR14324:SF3">
    <property type="entry name" value="CONDENSIN-2 COMPLEX SUBUNIT H2"/>
    <property type="match status" value="1"/>
</dbReference>
<dbReference type="AlphaFoldDB" id="A0A4W5JSD6"/>
<evidence type="ECO:0000256" key="3">
    <source>
        <dbReference type="ARBA" id="ARBA00016903"/>
    </source>
</evidence>
<comment type="similarity">
    <text evidence="2">Belongs to the CND2 H2 (condensin-2 subunit 2) family.</text>
</comment>
<dbReference type="InterPro" id="IPR031737">
    <property type="entry name" value="CNDH2_C"/>
</dbReference>
<dbReference type="Pfam" id="PF16858">
    <property type="entry name" value="CNDH2_C"/>
    <property type="match status" value="1"/>
</dbReference>
<organism evidence="10 11">
    <name type="scientific">Hucho hucho</name>
    <name type="common">huchen</name>
    <dbReference type="NCBI Taxonomy" id="62062"/>
    <lineage>
        <taxon>Eukaryota</taxon>
        <taxon>Metazoa</taxon>
        <taxon>Chordata</taxon>
        <taxon>Craniata</taxon>
        <taxon>Vertebrata</taxon>
        <taxon>Euteleostomi</taxon>
        <taxon>Actinopterygii</taxon>
        <taxon>Neopterygii</taxon>
        <taxon>Teleostei</taxon>
        <taxon>Protacanthopterygii</taxon>
        <taxon>Salmoniformes</taxon>
        <taxon>Salmonidae</taxon>
        <taxon>Salmoninae</taxon>
        <taxon>Hucho</taxon>
    </lineage>
</organism>
<dbReference type="Ensembl" id="ENSHHUT00000006765.1">
    <property type="protein sequence ID" value="ENSHHUP00000006567.1"/>
    <property type="gene ID" value="ENSHHUG00000004038.1"/>
</dbReference>
<evidence type="ECO:0000313" key="11">
    <source>
        <dbReference type="Proteomes" id="UP000314982"/>
    </source>
</evidence>
<dbReference type="InterPro" id="IPR031739">
    <property type="entry name" value="Ncaph2"/>
</dbReference>
<keyword evidence="5" id="KW-0539">Nucleus</keyword>
<reference evidence="11" key="1">
    <citation type="submission" date="2018-06" db="EMBL/GenBank/DDBJ databases">
        <title>Genome assembly of Danube salmon.</title>
        <authorList>
            <person name="Macqueen D.J."/>
            <person name="Gundappa M.K."/>
        </authorList>
    </citation>
    <scope>NUCLEOTIDE SEQUENCE [LARGE SCALE GENOMIC DNA]</scope>
</reference>
<dbReference type="GO" id="GO:0051306">
    <property type="term" value="P:mitotic sister chromatid separation"/>
    <property type="evidence" value="ECO:0007669"/>
    <property type="project" value="TreeGrafter"/>
</dbReference>
<feature type="domain" description="Condensin-2 complex subunit H2 C-terminal" evidence="9">
    <location>
        <begin position="510"/>
        <end position="638"/>
    </location>
</feature>
<evidence type="ECO:0000256" key="4">
    <source>
        <dbReference type="ARBA" id="ARBA00023067"/>
    </source>
</evidence>
<evidence type="ECO:0000256" key="6">
    <source>
        <dbReference type="ARBA" id="ARBA00030479"/>
    </source>
</evidence>
<dbReference type="GO" id="GO:0010032">
    <property type="term" value="P:meiotic chromosome condensation"/>
    <property type="evidence" value="ECO:0007669"/>
    <property type="project" value="TreeGrafter"/>
</dbReference>
<keyword evidence="11" id="KW-1185">Reference proteome</keyword>
<evidence type="ECO:0000313" key="10">
    <source>
        <dbReference type="Ensembl" id="ENSHHUP00000006567.1"/>
    </source>
</evidence>
<feature type="region of interest" description="Disordered" evidence="7">
    <location>
        <begin position="90"/>
        <end position="124"/>
    </location>
</feature>
<sequence length="649" mass="72927">MDTVETRFAHLLQPIRELTKNWDIDVASELADYLEELDDMCISFDGGKTTLNFAEAALLIQGSACIYSKKVEHLYNLVYQTLDYINDRNKKKDKQAVTSGEDGTDGASSNNANDDGGFDSLDQDTTDVSLQSEMKIEANTNVDVAPLPPESLIPPEAFEKQKLLLISLKGEVLGSCKDFRMNTFTPDVLGIIRLFLASSQSHFLRDALSDAPLAPVSLFGHQDDAELAAGNAMSDVAGDDGGDAGAENFLPLEDNGMEMDQGPEEHIDRHQAPSEGRVLRGGVQQLSEEEQKKRRMEEARAQTVRLPITTTDTVDKPPYILEMESNYSSTHFVCFVVFDVLIVVMQANMWRLHDLYDSVGEDKPLKTGRCYKVLPGLDDSGKRKRKGPSALQDFWTWYTGTYDPPEPRLKNGPTYTDLNYIYMSKMKDKLKTRKRILRKTGLFVSDEELRRTYLHLEEREEEFEGLRHNDLLGLLDDLSDNEHDPLTDEAPADFLSGQDFIPGADMDGLSYEDLVKKSVEQFLVNSQGYAQETALSKRVKEWEDKIRPELTYQEERATFDIHDYGDRIVAALSSVGQRRTFASVVHGMDNFEACKYMLASLQLANDCTVEIDRSEGLEESIDTMGLTLLSKHRANQRFKKAPAATSDPI</sequence>
<evidence type="ECO:0000256" key="5">
    <source>
        <dbReference type="ARBA" id="ARBA00023242"/>
    </source>
</evidence>
<dbReference type="GO" id="GO:0000796">
    <property type="term" value="C:condensin complex"/>
    <property type="evidence" value="ECO:0007669"/>
    <property type="project" value="TreeGrafter"/>
</dbReference>
<proteinExistence type="inferred from homology"/>
<protein>
    <recommendedName>
        <fullName evidence="3">Condensin-2 complex subunit H2</fullName>
    </recommendedName>
    <alternativeName>
        <fullName evidence="6">Non-SMC condensin II complex subunit H2</fullName>
    </alternativeName>
</protein>
<accession>A0A4W5JSD6</accession>
<evidence type="ECO:0000259" key="8">
    <source>
        <dbReference type="Pfam" id="PF06278"/>
    </source>
</evidence>
<evidence type="ECO:0000256" key="2">
    <source>
        <dbReference type="ARBA" id="ARBA00007844"/>
    </source>
</evidence>
<evidence type="ECO:0000259" key="9">
    <source>
        <dbReference type="Pfam" id="PF16858"/>
    </source>
</evidence>
<name>A0A4W5JSD6_9TELE</name>
<dbReference type="STRING" id="62062.ENSHHUP00000006567"/>
<dbReference type="Pfam" id="PF06278">
    <property type="entry name" value="CNDH2_N"/>
    <property type="match status" value="1"/>
</dbReference>
<evidence type="ECO:0000256" key="1">
    <source>
        <dbReference type="ARBA" id="ARBA00004123"/>
    </source>
</evidence>
<dbReference type="GeneTree" id="ENSGT00390000014443"/>
<dbReference type="GO" id="GO:0005634">
    <property type="term" value="C:nucleus"/>
    <property type="evidence" value="ECO:0007669"/>
    <property type="project" value="UniProtKB-SubCell"/>
</dbReference>
<reference evidence="10" key="3">
    <citation type="submission" date="2025-09" db="UniProtKB">
        <authorList>
            <consortium name="Ensembl"/>
        </authorList>
    </citation>
    <scope>IDENTIFICATION</scope>
</reference>
<reference evidence="10" key="2">
    <citation type="submission" date="2025-08" db="UniProtKB">
        <authorList>
            <consortium name="Ensembl"/>
        </authorList>
    </citation>
    <scope>IDENTIFICATION</scope>
</reference>
<dbReference type="GO" id="GO:0003682">
    <property type="term" value="F:chromatin binding"/>
    <property type="evidence" value="ECO:0007669"/>
    <property type="project" value="TreeGrafter"/>
</dbReference>
<comment type="subcellular location">
    <subcellularLocation>
        <location evidence="1">Nucleus</location>
    </subcellularLocation>
</comment>